<name>A0A364Y5Y9_9BACT</name>
<dbReference type="Pfam" id="PF00005">
    <property type="entry name" value="ABC_tran"/>
    <property type="match status" value="1"/>
</dbReference>
<dbReference type="GO" id="GO:0005524">
    <property type="term" value="F:ATP binding"/>
    <property type="evidence" value="ECO:0007669"/>
    <property type="project" value="UniProtKB-KW"/>
</dbReference>
<organism evidence="5 6">
    <name type="scientific">Pseudochryseolinea flava</name>
    <dbReference type="NCBI Taxonomy" id="2059302"/>
    <lineage>
        <taxon>Bacteria</taxon>
        <taxon>Pseudomonadati</taxon>
        <taxon>Bacteroidota</taxon>
        <taxon>Cytophagia</taxon>
        <taxon>Cytophagales</taxon>
        <taxon>Fulvivirgaceae</taxon>
        <taxon>Pseudochryseolinea</taxon>
    </lineage>
</organism>
<evidence type="ECO:0000256" key="1">
    <source>
        <dbReference type="ARBA" id="ARBA00022448"/>
    </source>
</evidence>
<evidence type="ECO:0000256" key="3">
    <source>
        <dbReference type="ARBA" id="ARBA00022840"/>
    </source>
</evidence>
<dbReference type="Proteomes" id="UP000251889">
    <property type="component" value="Unassembled WGS sequence"/>
</dbReference>
<keyword evidence="6" id="KW-1185">Reference proteome</keyword>
<dbReference type="EMBL" id="QMFY01000002">
    <property type="protein sequence ID" value="RAW02373.1"/>
    <property type="molecule type" value="Genomic_DNA"/>
</dbReference>
<proteinExistence type="predicted"/>
<sequence length="223" mass="25194">MMKINLTHTLIGADGPLHLNIDVDIHDGELVSLYGPTGSGKSSILRMIAGLMKPDDGTIEVDRAMWYSKSNRLFTKPQYRHVGIVFQDYSLFPNMTVRENLTFALPQGEPTRIVDELLDITELKNLQHKKPHLLSGGQKQRIALTRALVRKPRVLLLDEPLSALDSEMRAKLQDYILKFHAEFKLKTILVSHDLPEIMKLSNRVLVLEGGRIIKDCPPRALIA</sequence>
<evidence type="ECO:0000313" key="5">
    <source>
        <dbReference type="EMBL" id="RAW02373.1"/>
    </source>
</evidence>
<dbReference type="PROSITE" id="PS50893">
    <property type="entry name" value="ABC_TRANSPORTER_2"/>
    <property type="match status" value="1"/>
</dbReference>
<comment type="caution">
    <text evidence="5">The sequence shown here is derived from an EMBL/GenBank/DDBJ whole genome shotgun (WGS) entry which is preliminary data.</text>
</comment>
<keyword evidence="1" id="KW-0813">Transport</keyword>
<accession>A0A364Y5Y9</accession>
<dbReference type="Gene3D" id="3.40.50.300">
    <property type="entry name" value="P-loop containing nucleotide triphosphate hydrolases"/>
    <property type="match status" value="1"/>
</dbReference>
<dbReference type="AlphaFoldDB" id="A0A364Y5Y9"/>
<dbReference type="PANTHER" id="PTHR42781:SF4">
    <property type="entry name" value="SPERMIDINE_PUTRESCINE IMPORT ATP-BINDING PROTEIN POTA"/>
    <property type="match status" value="1"/>
</dbReference>
<gene>
    <name evidence="5" type="ORF">DQQ10_07525</name>
</gene>
<evidence type="ECO:0000313" key="6">
    <source>
        <dbReference type="Proteomes" id="UP000251889"/>
    </source>
</evidence>
<reference evidence="5 6" key="1">
    <citation type="submission" date="2018-06" db="EMBL/GenBank/DDBJ databases">
        <title>Chryseolinea flavus sp. nov., a member of the phylum Bacteroidetes isolated from soil.</title>
        <authorList>
            <person name="Li Y."/>
            <person name="Wang J."/>
        </authorList>
    </citation>
    <scope>NUCLEOTIDE SEQUENCE [LARGE SCALE GENOMIC DNA]</scope>
    <source>
        <strain evidence="5 6">SDU1-6</strain>
    </source>
</reference>
<dbReference type="RefSeq" id="WP_112746195.1">
    <property type="nucleotide sequence ID" value="NZ_QMFY01000002.1"/>
</dbReference>
<evidence type="ECO:0000259" key="4">
    <source>
        <dbReference type="PROSITE" id="PS50893"/>
    </source>
</evidence>
<dbReference type="InterPro" id="IPR050093">
    <property type="entry name" value="ABC_SmlMolc_Importer"/>
</dbReference>
<feature type="domain" description="ABC transporter" evidence="4">
    <location>
        <begin position="1"/>
        <end position="223"/>
    </location>
</feature>
<dbReference type="InterPro" id="IPR027417">
    <property type="entry name" value="P-loop_NTPase"/>
</dbReference>
<dbReference type="SMART" id="SM00382">
    <property type="entry name" value="AAA"/>
    <property type="match status" value="1"/>
</dbReference>
<dbReference type="SUPFAM" id="SSF52540">
    <property type="entry name" value="P-loop containing nucleoside triphosphate hydrolases"/>
    <property type="match status" value="1"/>
</dbReference>
<keyword evidence="3 5" id="KW-0067">ATP-binding</keyword>
<dbReference type="InterPro" id="IPR003439">
    <property type="entry name" value="ABC_transporter-like_ATP-bd"/>
</dbReference>
<dbReference type="InterPro" id="IPR003593">
    <property type="entry name" value="AAA+_ATPase"/>
</dbReference>
<dbReference type="OrthoDB" id="1114670at2"/>
<keyword evidence="2" id="KW-0547">Nucleotide-binding</keyword>
<evidence type="ECO:0000256" key="2">
    <source>
        <dbReference type="ARBA" id="ARBA00022741"/>
    </source>
</evidence>
<dbReference type="GO" id="GO:0016887">
    <property type="term" value="F:ATP hydrolysis activity"/>
    <property type="evidence" value="ECO:0007669"/>
    <property type="project" value="InterPro"/>
</dbReference>
<protein>
    <submittedName>
        <fullName evidence="5">ABC transporter ATP-binding protein</fullName>
    </submittedName>
</protein>
<dbReference type="PANTHER" id="PTHR42781">
    <property type="entry name" value="SPERMIDINE/PUTRESCINE IMPORT ATP-BINDING PROTEIN POTA"/>
    <property type="match status" value="1"/>
</dbReference>